<sequence length="59" mass="7214">MPRRFTPRNDMIVTWYKEQNLDKRGRPSESIHCLKIKGNKYLWDMQSVYYYQGPESNPF</sequence>
<protein>
    <submittedName>
        <fullName evidence="1">Uncharacterized protein</fullName>
    </submittedName>
</protein>
<comment type="caution">
    <text evidence="1">The sequence shown here is derived from an EMBL/GenBank/DDBJ whole genome shotgun (WGS) entry which is preliminary data.</text>
</comment>
<gene>
    <name evidence="1" type="ORF">S06H3_45278</name>
</gene>
<name>X1PT45_9ZZZZ</name>
<dbReference type="EMBL" id="BARV01028249">
    <property type="protein sequence ID" value="GAI45691.1"/>
    <property type="molecule type" value="Genomic_DNA"/>
</dbReference>
<organism evidence="1">
    <name type="scientific">marine sediment metagenome</name>
    <dbReference type="NCBI Taxonomy" id="412755"/>
    <lineage>
        <taxon>unclassified sequences</taxon>
        <taxon>metagenomes</taxon>
        <taxon>ecological metagenomes</taxon>
    </lineage>
</organism>
<evidence type="ECO:0000313" key="1">
    <source>
        <dbReference type="EMBL" id="GAI45691.1"/>
    </source>
</evidence>
<accession>X1PT45</accession>
<reference evidence="1" key="1">
    <citation type="journal article" date="2014" name="Front. Microbiol.">
        <title>High frequency of phylogenetically diverse reductive dehalogenase-homologous genes in deep subseafloor sedimentary metagenomes.</title>
        <authorList>
            <person name="Kawai M."/>
            <person name="Futagami T."/>
            <person name="Toyoda A."/>
            <person name="Takaki Y."/>
            <person name="Nishi S."/>
            <person name="Hori S."/>
            <person name="Arai W."/>
            <person name="Tsubouchi T."/>
            <person name="Morono Y."/>
            <person name="Uchiyama I."/>
            <person name="Ito T."/>
            <person name="Fujiyama A."/>
            <person name="Inagaki F."/>
            <person name="Takami H."/>
        </authorList>
    </citation>
    <scope>NUCLEOTIDE SEQUENCE</scope>
    <source>
        <strain evidence="1">Expedition CK06-06</strain>
    </source>
</reference>
<dbReference type="AlphaFoldDB" id="X1PT45"/>
<proteinExistence type="predicted"/>